<keyword evidence="6 10" id="KW-0812">Transmembrane</keyword>
<feature type="transmembrane region" description="Helical" evidence="10">
    <location>
        <begin position="266"/>
        <end position="285"/>
    </location>
</feature>
<evidence type="ECO:0000256" key="2">
    <source>
        <dbReference type="ARBA" id="ARBA00004922"/>
    </source>
</evidence>
<dbReference type="PANTHER" id="PTHR12413">
    <property type="entry name" value="DOLICHYL GLYCOSYLTRANSFERASE"/>
    <property type="match status" value="1"/>
</dbReference>
<dbReference type="Pfam" id="PF03155">
    <property type="entry name" value="Alg6_Alg8"/>
    <property type="match status" value="1"/>
</dbReference>
<gene>
    <name evidence="12" type="ORF">CMV_001233</name>
</gene>
<evidence type="ECO:0000256" key="3">
    <source>
        <dbReference type="ARBA" id="ARBA00008715"/>
    </source>
</evidence>
<sequence length="523" mass="60247">MKKNTKLLHYKKDTKFETGLPTPGITKTIKKKLEFWWALPWTKARESKRDGEGKGEEGGERQGGNPPKYGDFEAQRHWMEITLNLPVKEWYRNSTTNDISYWGLDYPPLTAYQSYFHGLFLRFFHPESVSLLTSRGHESYLGKLLMRWTVLSSDALVFFPAVFYFVLAYHSGRPNGHKTHIAWHIAMILLSPCLMLIDHGHFQYNCISLGLTVGAVAAVLSNKELVACFLFSLALNHKQMTAYFAPAFFSHLLGKSLRHRNPVLEVLKLGLVVLGTFALVWWPYLHSMEAFSRVLSRLAPFERGIYEDYVANFWCTTSVLVKWKRIFTIQSLKLLSLGATVSTCLPSMVQQIWAPSNQGFLYGLLNSAFSFYMFSFQVHEKSILLPLLPASLLALEEPFLLIWITLYALFSMFPLLCRDKLVLPYIAASALFVLIYYVPSGRQDAKETRSFNSFVTTCLVSCSVVLHIVYLTMHPPYRYPFLFDAMIMLLCFSQFMLLAFYTNAKQWMLMKRSVLLDKEKKHH</sequence>
<feature type="transmembrane region" description="Helical" evidence="10">
    <location>
        <begin position="422"/>
        <end position="439"/>
    </location>
</feature>
<feature type="region of interest" description="Disordered" evidence="11">
    <location>
        <begin position="46"/>
        <end position="69"/>
    </location>
</feature>
<name>A0A8J4W6N1_9ROSI</name>
<dbReference type="Proteomes" id="UP000737018">
    <property type="component" value="Unassembled WGS sequence"/>
</dbReference>
<accession>A0A8J4W6N1</accession>
<organism evidence="12 13">
    <name type="scientific">Castanea mollissima</name>
    <name type="common">Chinese chestnut</name>
    <dbReference type="NCBI Taxonomy" id="60419"/>
    <lineage>
        <taxon>Eukaryota</taxon>
        <taxon>Viridiplantae</taxon>
        <taxon>Streptophyta</taxon>
        <taxon>Embryophyta</taxon>
        <taxon>Tracheophyta</taxon>
        <taxon>Spermatophyta</taxon>
        <taxon>Magnoliopsida</taxon>
        <taxon>eudicotyledons</taxon>
        <taxon>Gunneridae</taxon>
        <taxon>Pentapetalae</taxon>
        <taxon>rosids</taxon>
        <taxon>fabids</taxon>
        <taxon>Fagales</taxon>
        <taxon>Fagaceae</taxon>
        <taxon>Castanea</taxon>
    </lineage>
</organism>
<keyword evidence="7 10" id="KW-0256">Endoplasmic reticulum</keyword>
<protein>
    <recommendedName>
        <fullName evidence="10">Alpha-1,3-glucosyltransferase</fullName>
        <ecNumber evidence="10">2.4.1.-</ecNumber>
    </recommendedName>
</protein>
<comment type="subcellular location">
    <subcellularLocation>
        <location evidence="1 10">Endoplasmic reticulum membrane</location>
        <topology evidence="1 10">Multi-pass membrane protein</topology>
    </subcellularLocation>
</comment>
<dbReference type="GO" id="GO:0005789">
    <property type="term" value="C:endoplasmic reticulum membrane"/>
    <property type="evidence" value="ECO:0007669"/>
    <property type="project" value="UniProtKB-SubCell"/>
</dbReference>
<evidence type="ECO:0000256" key="1">
    <source>
        <dbReference type="ARBA" id="ARBA00004477"/>
    </source>
</evidence>
<comment type="pathway">
    <text evidence="2 10">Protein modification; protein glycosylation.</text>
</comment>
<evidence type="ECO:0000256" key="5">
    <source>
        <dbReference type="ARBA" id="ARBA00022679"/>
    </source>
</evidence>
<dbReference type="EC" id="2.4.1.-" evidence="10"/>
<evidence type="ECO:0000256" key="7">
    <source>
        <dbReference type="ARBA" id="ARBA00022824"/>
    </source>
</evidence>
<evidence type="ECO:0000313" key="12">
    <source>
        <dbReference type="EMBL" id="KAF3975521.1"/>
    </source>
</evidence>
<dbReference type="OrthoDB" id="4983at2759"/>
<dbReference type="UniPathway" id="UPA00378"/>
<evidence type="ECO:0000256" key="10">
    <source>
        <dbReference type="RuleBase" id="RU363110"/>
    </source>
</evidence>
<proteinExistence type="inferred from homology"/>
<evidence type="ECO:0000256" key="9">
    <source>
        <dbReference type="ARBA" id="ARBA00023136"/>
    </source>
</evidence>
<feature type="transmembrane region" description="Helical" evidence="10">
    <location>
        <begin position="181"/>
        <end position="197"/>
    </location>
</feature>
<keyword evidence="13" id="KW-1185">Reference proteome</keyword>
<keyword evidence="4 10" id="KW-0328">Glycosyltransferase</keyword>
<feature type="transmembrane region" description="Helical" evidence="10">
    <location>
        <begin position="209"/>
        <end position="235"/>
    </location>
</feature>
<feature type="transmembrane region" description="Helical" evidence="10">
    <location>
        <begin position="144"/>
        <end position="169"/>
    </location>
</feature>
<dbReference type="PANTHER" id="PTHR12413:SF1">
    <property type="entry name" value="DOLICHYL PYROPHOSPHATE MAN9GLCNAC2 ALPHA-1,3-GLUCOSYLTRANSFERASE"/>
    <property type="match status" value="1"/>
</dbReference>
<dbReference type="InterPro" id="IPR004856">
    <property type="entry name" value="Glyco_trans_ALG6/ALG8"/>
</dbReference>
<evidence type="ECO:0000256" key="8">
    <source>
        <dbReference type="ARBA" id="ARBA00022989"/>
    </source>
</evidence>
<dbReference type="AlphaFoldDB" id="A0A8J4W6N1"/>
<feature type="compositionally biased region" description="Basic and acidic residues" evidence="11">
    <location>
        <begin position="46"/>
        <end position="60"/>
    </location>
</feature>
<evidence type="ECO:0000256" key="6">
    <source>
        <dbReference type="ARBA" id="ARBA00022692"/>
    </source>
</evidence>
<evidence type="ECO:0000313" key="13">
    <source>
        <dbReference type="Proteomes" id="UP000737018"/>
    </source>
</evidence>
<dbReference type="EMBL" id="JRKL02000075">
    <property type="protein sequence ID" value="KAF3975521.1"/>
    <property type="molecule type" value="Genomic_DNA"/>
</dbReference>
<evidence type="ECO:0000256" key="11">
    <source>
        <dbReference type="SAM" id="MobiDB-lite"/>
    </source>
</evidence>
<evidence type="ECO:0000256" key="4">
    <source>
        <dbReference type="ARBA" id="ARBA00022676"/>
    </source>
</evidence>
<feature type="transmembrane region" description="Helical" evidence="10">
    <location>
        <begin position="359"/>
        <end position="378"/>
    </location>
</feature>
<keyword evidence="8 10" id="KW-1133">Transmembrane helix</keyword>
<comment type="similarity">
    <text evidence="3 10">Belongs to the ALG6/ALG8 glucosyltransferase family.</text>
</comment>
<dbReference type="GO" id="GO:0042281">
    <property type="term" value="F:dolichyl pyrophosphate Man9GlcNAc2 alpha-1,3-glucosyltransferase activity"/>
    <property type="evidence" value="ECO:0007669"/>
    <property type="project" value="TreeGrafter"/>
</dbReference>
<feature type="transmembrane region" description="Helical" evidence="10">
    <location>
        <begin position="451"/>
        <end position="473"/>
    </location>
</feature>
<reference evidence="12" key="1">
    <citation type="submission" date="2020-03" db="EMBL/GenBank/DDBJ databases">
        <title>Castanea mollissima Vanexum genome sequencing.</title>
        <authorList>
            <person name="Staton M."/>
        </authorList>
    </citation>
    <scope>NUCLEOTIDE SEQUENCE</scope>
    <source>
        <tissue evidence="12">Leaf</tissue>
    </source>
</reference>
<comment type="caution">
    <text evidence="12">The sequence shown here is derived from an EMBL/GenBank/DDBJ whole genome shotgun (WGS) entry which is preliminary data.</text>
</comment>
<keyword evidence="5 10" id="KW-0808">Transferase</keyword>
<feature type="transmembrane region" description="Helical" evidence="10">
    <location>
        <begin position="479"/>
        <end position="502"/>
    </location>
</feature>
<keyword evidence="9 10" id="KW-0472">Membrane</keyword>